<organism evidence="3 4">
    <name type="scientific">Tritrichomonas foetus</name>
    <dbReference type="NCBI Taxonomy" id="1144522"/>
    <lineage>
        <taxon>Eukaryota</taxon>
        <taxon>Metamonada</taxon>
        <taxon>Parabasalia</taxon>
        <taxon>Tritrichomonadida</taxon>
        <taxon>Tritrichomonadidae</taxon>
        <taxon>Tritrichomonas</taxon>
    </lineage>
</organism>
<dbReference type="GO" id="GO:0005737">
    <property type="term" value="C:cytoplasm"/>
    <property type="evidence" value="ECO:0007669"/>
    <property type="project" value="TreeGrafter"/>
</dbReference>
<dbReference type="PANTHER" id="PTHR10628">
    <property type="entry name" value="SIALIDASE"/>
    <property type="match status" value="1"/>
</dbReference>
<dbReference type="SUPFAM" id="SSF50939">
    <property type="entry name" value="Sialidases"/>
    <property type="match status" value="1"/>
</dbReference>
<dbReference type="Pfam" id="PF13088">
    <property type="entry name" value="BNR_2"/>
    <property type="match status" value="1"/>
</dbReference>
<evidence type="ECO:0000259" key="2">
    <source>
        <dbReference type="Pfam" id="PF13088"/>
    </source>
</evidence>
<evidence type="ECO:0000313" key="4">
    <source>
        <dbReference type="Proteomes" id="UP000179807"/>
    </source>
</evidence>
<dbReference type="Gene3D" id="2.120.10.10">
    <property type="match status" value="1"/>
</dbReference>
<proteinExistence type="predicted"/>
<dbReference type="GO" id="GO:0016020">
    <property type="term" value="C:membrane"/>
    <property type="evidence" value="ECO:0007669"/>
    <property type="project" value="TreeGrafter"/>
</dbReference>
<dbReference type="AlphaFoldDB" id="A0A1J4K9L9"/>
<accession>A0A1J4K9L9</accession>
<gene>
    <name evidence="3" type="ORF">TRFO_24140</name>
</gene>
<dbReference type="OrthoDB" id="2739686at2759"/>
<keyword evidence="1" id="KW-0472">Membrane</keyword>
<keyword evidence="1" id="KW-0812">Transmembrane</keyword>
<keyword evidence="1" id="KW-1133">Transmembrane helix</keyword>
<reference evidence="3" key="1">
    <citation type="submission" date="2016-10" db="EMBL/GenBank/DDBJ databases">
        <authorList>
            <person name="Benchimol M."/>
            <person name="Almeida L.G."/>
            <person name="Vasconcelos A.T."/>
            <person name="Perreira-Neves A."/>
            <person name="Rosa I.A."/>
            <person name="Tasca T."/>
            <person name="Bogo M.R."/>
            <person name="de Souza W."/>
        </authorList>
    </citation>
    <scope>NUCLEOTIDE SEQUENCE [LARGE SCALE GENOMIC DNA]</scope>
    <source>
        <strain evidence="3">K</strain>
    </source>
</reference>
<dbReference type="GO" id="GO:0009313">
    <property type="term" value="P:oligosaccharide catabolic process"/>
    <property type="evidence" value="ECO:0007669"/>
    <property type="project" value="TreeGrafter"/>
</dbReference>
<dbReference type="GO" id="GO:0004308">
    <property type="term" value="F:exo-alpha-sialidase activity"/>
    <property type="evidence" value="ECO:0007669"/>
    <property type="project" value="InterPro"/>
</dbReference>
<feature type="domain" description="Sialidase" evidence="2">
    <location>
        <begin position="100"/>
        <end position="360"/>
    </location>
</feature>
<evidence type="ECO:0000313" key="3">
    <source>
        <dbReference type="EMBL" id="OHT07642.1"/>
    </source>
</evidence>
<dbReference type="InterPro" id="IPR036278">
    <property type="entry name" value="Sialidase_sf"/>
</dbReference>
<dbReference type="CDD" id="cd15482">
    <property type="entry name" value="Sialidase_non-viral"/>
    <property type="match status" value="1"/>
</dbReference>
<dbReference type="VEuPathDB" id="TrichDB:TRFO_24140"/>
<keyword evidence="4" id="KW-1185">Reference proteome</keyword>
<dbReference type="PANTHER" id="PTHR10628:SF30">
    <property type="entry name" value="EXO-ALPHA-SIALIDASE"/>
    <property type="match status" value="1"/>
</dbReference>
<evidence type="ECO:0000256" key="1">
    <source>
        <dbReference type="SAM" id="Phobius"/>
    </source>
</evidence>
<name>A0A1J4K9L9_9EUKA</name>
<dbReference type="GO" id="GO:0006689">
    <property type="term" value="P:ganglioside catabolic process"/>
    <property type="evidence" value="ECO:0007669"/>
    <property type="project" value="TreeGrafter"/>
</dbReference>
<dbReference type="InterPro" id="IPR026856">
    <property type="entry name" value="Sialidase_fam"/>
</dbReference>
<dbReference type="Proteomes" id="UP000179807">
    <property type="component" value="Unassembled WGS sequence"/>
</dbReference>
<sequence length="704" mass="78989">MYSLLFALSVLQLDPNRTWVGKHLELLYAYRYYGSNNFRIPGIIYAKDESILGLSDIRYHHAGDLPAKIGVVVRRKPKGGVWGSAFLASGTIRDVGDGDVACVMDRKTGVIYLLWSGDKGYQGGARSISTSENPARVYFTRSYDNGVNWDDKVDITHFIYSKLCTECSYERKNNWTALFVSSGAGCQMRDGRLTFACLVRRQSLDDKGASVSNDANFILYTDDFGETWDMTPGSPMLSGANEAKLIELNNGTLMISIRSWSYRRFVYSDDRGKSWYGEYTVTDIKDSWCNGEIRRLSSVIDGFNKNRILHTTTFRGGYGWRSNVSIGISYDEGATFPYTRIIENLDSAYSTIDTTKDGEILVHYEKNGASAYDMVIATLSLEWLTNGADHYERAKLLQWCLSESESDQCPKDTYRFNYKVFDQYVESYHLVYPEEIRYTFVDKFRDFTINLNAEGLHKGTYNNLNERKAVNIIGMSELERDLSFTNFDVAISLKQIMHAGVNVENGMLTIRDVAGLAIYYGANELQFLVAGVKKSFPMPSTAKVVIEVVGDIEIFPLTEEPASAKLLSSGFRLVVRTNAKNVTIKFKGNWEKDQVDLLELDVDNSTTVYVQEGNEDLFPDAIPEPLATATLPPPSASILPAPSTVPPKGPAKILISYAILMLCGGLVVGLFIGFVIVYFAYRRKENTIHPSDNGIIFQSFNDTF</sequence>
<protein>
    <recommendedName>
        <fullName evidence="2">Sialidase domain-containing protein</fullName>
    </recommendedName>
</protein>
<feature type="transmembrane region" description="Helical" evidence="1">
    <location>
        <begin position="654"/>
        <end position="681"/>
    </location>
</feature>
<dbReference type="RefSeq" id="XP_068360778.1">
    <property type="nucleotide sequence ID" value="XM_068503585.1"/>
</dbReference>
<dbReference type="EMBL" id="MLAK01000691">
    <property type="protein sequence ID" value="OHT07642.1"/>
    <property type="molecule type" value="Genomic_DNA"/>
</dbReference>
<dbReference type="InterPro" id="IPR011040">
    <property type="entry name" value="Sialidase"/>
</dbReference>
<comment type="caution">
    <text evidence="3">The sequence shown here is derived from an EMBL/GenBank/DDBJ whole genome shotgun (WGS) entry which is preliminary data.</text>
</comment>
<dbReference type="GeneID" id="94838289"/>